<dbReference type="InterPro" id="IPR009679">
    <property type="entry name" value="Phage_186_CII-like"/>
</dbReference>
<organism evidence="1 2">
    <name type="scientific">Lysobacter korlensis</name>
    <dbReference type="NCBI Taxonomy" id="553636"/>
    <lineage>
        <taxon>Bacteria</taxon>
        <taxon>Pseudomonadati</taxon>
        <taxon>Pseudomonadota</taxon>
        <taxon>Gammaproteobacteria</taxon>
        <taxon>Lysobacterales</taxon>
        <taxon>Lysobacteraceae</taxon>
        <taxon>Lysobacter</taxon>
    </lineage>
</organism>
<protein>
    <submittedName>
        <fullName evidence="1">Phage regulatory CII family protein</fullName>
    </submittedName>
</protein>
<accession>A0ABV6RLQ0</accession>
<dbReference type="EMBL" id="JBHLTG010000001">
    <property type="protein sequence ID" value="MFC0677499.1"/>
    <property type="molecule type" value="Genomic_DNA"/>
</dbReference>
<name>A0ABV6RLQ0_9GAMM</name>
<reference evidence="1 2" key="1">
    <citation type="submission" date="2024-09" db="EMBL/GenBank/DDBJ databases">
        <authorList>
            <person name="Sun Q."/>
            <person name="Mori K."/>
        </authorList>
    </citation>
    <scope>NUCLEOTIDE SEQUENCE [LARGE SCALE GENOMIC DNA]</scope>
    <source>
        <strain evidence="1 2">KCTC 23076</strain>
    </source>
</reference>
<sequence>MNVVDAAHQTVKSYPGGAESLGPRVGIGPAVLRSKVNPNTTTHHLTLAEASEVMGVTGDHRILHALAAEHGYTLQAIEAPQDGASILQAVLQANAAEGAFDRELQTALSDNTITANEARLVEAAWSAAQAAGIALIARVRSMSRGTR</sequence>
<dbReference type="Proteomes" id="UP001589896">
    <property type="component" value="Unassembled WGS sequence"/>
</dbReference>
<dbReference type="RefSeq" id="WP_386666073.1">
    <property type="nucleotide sequence ID" value="NZ_JBHLTG010000001.1"/>
</dbReference>
<keyword evidence="2" id="KW-1185">Reference proteome</keyword>
<gene>
    <name evidence="1" type="ORF">ACFFGH_06500</name>
</gene>
<dbReference type="Pfam" id="PF06892">
    <property type="entry name" value="Phage_CP76"/>
    <property type="match status" value="1"/>
</dbReference>
<comment type="caution">
    <text evidence="1">The sequence shown here is derived from an EMBL/GenBank/DDBJ whole genome shotgun (WGS) entry which is preliminary data.</text>
</comment>
<evidence type="ECO:0000313" key="1">
    <source>
        <dbReference type="EMBL" id="MFC0677499.1"/>
    </source>
</evidence>
<proteinExistence type="predicted"/>
<evidence type="ECO:0000313" key="2">
    <source>
        <dbReference type="Proteomes" id="UP001589896"/>
    </source>
</evidence>